<dbReference type="EMBL" id="JADNYJ010000013">
    <property type="protein sequence ID" value="KAF8907860.1"/>
    <property type="molecule type" value="Genomic_DNA"/>
</dbReference>
<evidence type="ECO:0000313" key="2">
    <source>
        <dbReference type="Proteomes" id="UP000724874"/>
    </source>
</evidence>
<keyword evidence="2" id="KW-1185">Reference proteome</keyword>
<evidence type="ECO:0000313" key="1">
    <source>
        <dbReference type="EMBL" id="KAF8907860.1"/>
    </source>
</evidence>
<gene>
    <name evidence="1" type="ORF">CPB84DRAFT_241081</name>
</gene>
<protein>
    <submittedName>
        <fullName evidence="1">Uncharacterized protein</fullName>
    </submittedName>
</protein>
<organism evidence="1 2">
    <name type="scientific">Gymnopilus junonius</name>
    <name type="common">Spectacular rustgill mushroom</name>
    <name type="synonym">Gymnopilus spectabilis subsp. junonius</name>
    <dbReference type="NCBI Taxonomy" id="109634"/>
    <lineage>
        <taxon>Eukaryota</taxon>
        <taxon>Fungi</taxon>
        <taxon>Dikarya</taxon>
        <taxon>Basidiomycota</taxon>
        <taxon>Agaricomycotina</taxon>
        <taxon>Agaricomycetes</taxon>
        <taxon>Agaricomycetidae</taxon>
        <taxon>Agaricales</taxon>
        <taxon>Agaricineae</taxon>
        <taxon>Hymenogastraceae</taxon>
        <taxon>Gymnopilus</taxon>
    </lineage>
</organism>
<comment type="caution">
    <text evidence="1">The sequence shown here is derived from an EMBL/GenBank/DDBJ whole genome shotgun (WGS) entry which is preliminary data.</text>
</comment>
<name>A0A9P5NSS3_GYMJU</name>
<sequence>MNWNATFSSSQLEHSIRNSQAFHHLEIRTGMGRSSDIRDCHPRSPSLKNRSLPQYLPISPSYFFAKRVKRLYITTVVPFPQARAIVAACTNATDVSCWADRSRTAKI</sequence>
<dbReference type="OrthoDB" id="2913000at2759"/>
<dbReference type="AlphaFoldDB" id="A0A9P5NSS3"/>
<reference evidence="1" key="1">
    <citation type="submission" date="2020-11" db="EMBL/GenBank/DDBJ databases">
        <authorList>
            <consortium name="DOE Joint Genome Institute"/>
            <person name="Ahrendt S."/>
            <person name="Riley R."/>
            <person name="Andreopoulos W."/>
            <person name="LaButti K."/>
            <person name="Pangilinan J."/>
            <person name="Ruiz-duenas F.J."/>
            <person name="Barrasa J.M."/>
            <person name="Sanchez-Garcia M."/>
            <person name="Camarero S."/>
            <person name="Miyauchi S."/>
            <person name="Serrano A."/>
            <person name="Linde D."/>
            <person name="Babiker R."/>
            <person name="Drula E."/>
            <person name="Ayuso-Fernandez I."/>
            <person name="Pacheco R."/>
            <person name="Padilla G."/>
            <person name="Ferreira P."/>
            <person name="Barriuso J."/>
            <person name="Kellner H."/>
            <person name="Castanera R."/>
            <person name="Alfaro M."/>
            <person name="Ramirez L."/>
            <person name="Pisabarro A.G."/>
            <person name="Kuo A."/>
            <person name="Tritt A."/>
            <person name="Lipzen A."/>
            <person name="He G."/>
            <person name="Yan M."/>
            <person name="Ng V."/>
            <person name="Cullen D."/>
            <person name="Martin F."/>
            <person name="Rosso M.-N."/>
            <person name="Henrissat B."/>
            <person name="Hibbett D."/>
            <person name="Martinez A.T."/>
            <person name="Grigoriev I.V."/>
        </authorList>
    </citation>
    <scope>NUCLEOTIDE SEQUENCE</scope>
    <source>
        <strain evidence="1">AH 44721</strain>
    </source>
</reference>
<accession>A0A9P5NSS3</accession>
<dbReference type="Proteomes" id="UP000724874">
    <property type="component" value="Unassembled WGS sequence"/>
</dbReference>
<proteinExistence type="predicted"/>